<dbReference type="Proteomes" id="UP000887579">
    <property type="component" value="Unplaced"/>
</dbReference>
<evidence type="ECO:0000313" key="2">
    <source>
        <dbReference type="WBParaSite" id="ES5_v2.g22907.t1"/>
    </source>
</evidence>
<reference evidence="2" key="1">
    <citation type="submission" date="2022-11" db="UniProtKB">
        <authorList>
            <consortium name="WormBaseParasite"/>
        </authorList>
    </citation>
    <scope>IDENTIFICATION</scope>
</reference>
<protein>
    <submittedName>
        <fullName evidence="2">Uncharacterized protein</fullName>
    </submittedName>
</protein>
<dbReference type="WBParaSite" id="ES5_v2.g22907.t1">
    <property type="protein sequence ID" value="ES5_v2.g22907.t1"/>
    <property type="gene ID" value="ES5_v2.g22907"/>
</dbReference>
<accession>A0AC34FZR9</accession>
<proteinExistence type="predicted"/>
<evidence type="ECO:0000313" key="1">
    <source>
        <dbReference type="Proteomes" id="UP000887579"/>
    </source>
</evidence>
<organism evidence="1 2">
    <name type="scientific">Panagrolaimus sp. ES5</name>
    <dbReference type="NCBI Taxonomy" id="591445"/>
    <lineage>
        <taxon>Eukaryota</taxon>
        <taxon>Metazoa</taxon>
        <taxon>Ecdysozoa</taxon>
        <taxon>Nematoda</taxon>
        <taxon>Chromadorea</taxon>
        <taxon>Rhabditida</taxon>
        <taxon>Tylenchina</taxon>
        <taxon>Panagrolaimomorpha</taxon>
        <taxon>Panagrolaimoidea</taxon>
        <taxon>Panagrolaimidae</taxon>
        <taxon>Panagrolaimus</taxon>
    </lineage>
</organism>
<sequence>MKFRCLLSIFIFLYIVFQFQLSDAIFCPQFEAIDKPIKIINSIAKFDNPKNVKIASLGAGCPNDFYDLCSIFTIAVKEVKERGPNNLDYHNDVFTVYYSSGCGSESDGQDCMWKKYRLYENKTDEELLKLKENDPEKFAAIQRKRNYIEYLLNGGTTPTSDSNNQNDAVKFIGFIIVGWIFAFWNL</sequence>
<name>A0AC34FZR9_9BILA</name>